<organism evidence="5 6">
    <name type="scientific">Burkholderia cenocepacia</name>
    <dbReference type="NCBI Taxonomy" id="95486"/>
    <lineage>
        <taxon>Bacteria</taxon>
        <taxon>Pseudomonadati</taxon>
        <taxon>Pseudomonadota</taxon>
        <taxon>Betaproteobacteria</taxon>
        <taxon>Burkholderiales</taxon>
        <taxon>Burkholderiaceae</taxon>
        <taxon>Burkholderia</taxon>
        <taxon>Burkholderia cepacia complex</taxon>
    </lineage>
</organism>
<evidence type="ECO:0000256" key="2">
    <source>
        <dbReference type="ARBA" id="ARBA00022801"/>
    </source>
</evidence>
<feature type="domain" description="Glycoside hydrolase family 3 N-terminal" evidence="4">
    <location>
        <begin position="77"/>
        <end position="328"/>
    </location>
</feature>
<comment type="similarity">
    <text evidence="1">Belongs to the glycosyl hydrolase 3 family.</text>
</comment>
<keyword evidence="2 5" id="KW-0378">Hydrolase</keyword>
<dbReference type="InterPro" id="IPR001764">
    <property type="entry name" value="Glyco_hydro_3_N"/>
</dbReference>
<dbReference type="GO" id="GO:0009254">
    <property type="term" value="P:peptidoglycan turnover"/>
    <property type="evidence" value="ECO:0007669"/>
    <property type="project" value="TreeGrafter"/>
</dbReference>
<evidence type="ECO:0000313" key="5">
    <source>
        <dbReference type="EMBL" id="ONU83973.1"/>
    </source>
</evidence>
<name>A0A1V2W1X6_9BURK</name>
<dbReference type="InterPro" id="IPR036962">
    <property type="entry name" value="Glyco_hydro_3_N_sf"/>
</dbReference>
<dbReference type="InterPro" id="IPR017853">
    <property type="entry name" value="GH"/>
</dbReference>
<evidence type="ECO:0000313" key="6">
    <source>
        <dbReference type="Proteomes" id="UP000188543"/>
    </source>
</evidence>
<evidence type="ECO:0000256" key="1">
    <source>
        <dbReference type="ARBA" id="ARBA00005336"/>
    </source>
</evidence>
<reference evidence="5 6" key="1">
    <citation type="submission" date="2016-08" db="EMBL/GenBank/DDBJ databases">
        <authorList>
            <person name="Seilhamer J.J."/>
        </authorList>
    </citation>
    <scope>NUCLEOTIDE SEQUENCE [LARGE SCALE GENOMIC DNA]</scope>
    <source>
        <strain evidence="5 6">VC14762</strain>
    </source>
</reference>
<gene>
    <name evidence="5" type="ORF">A8E72_19450</name>
</gene>
<dbReference type="PANTHER" id="PTHR30480:SF16">
    <property type="entry name" value="GLYCOSIDE HYDROLASE FAMILY 3 DOMAIN PROTEIN"/>
    <property type="match status" value="1"/>
</dbReference>
<sequence length="337" mass="35792">MSELSRQAHAVLFPVLVTLELDDHIGQFLDNGGKSLLFGETGEEYASGQMNAERRRRETLDAWHGTVEQATARAGHMLLAADADIAAVHRLQWLTPPLPSRDDAQRMSPRELEDICFEMAKGVAQTGVNLVLSPTADVVTGRNLWLSGRTLADDPVLAAGMVRAYVRGVRRAGLQTTLKHFPGHPELVGHPATSDATVPLSLAELRSLWAPFEAGIDEGVDAVMMGPARFPTVQPAVAASLSPELISVLRTELGFSGLVMTCDLDHRATQGDRALGDVAVAALAAGADLLLLSPKAVPRIGEVAEAIVRAVADGRLDASRLQAAFDSVSAVAGRRPA</sequence>
<accession>A0A1V2W1X6</accession>
<dbReference type="Pfam" id="PF00933">
    <property type="entry name" value="Glyco_hydro_3"/>
    <property type="match status" value="1"/>
</dbReference>
<dbReference type="GO" id="GO:0004553">
    <property type="term" value="F:hydrolase activity, hydrolyzing O-glycosyl compounds"/>
    <property type="evidence" value="ECO:0007669"/>
    <property type="project" value="InterPro"/>
</dbReference>
<protein>
    <submittedName>
        <fullName evidence="5">Glycoside hydrolase</fullName>
    </submittedName>
</protein>
<dbReference type="Gene3D" id="3.20.20.300">
    <property type="entry name" value="Glycoside hydrolase, family 3, N-terminal domain"/>
    <property type="match status" value="1"/>
</dbReference>
<proteinExistence type="inferred from homology"/>
<dbReference type="OrthoDB" id="9781691at2"/>
<keyword evidence="3" id="KW-0326">Glycosidase</keyword>
<comment type="caution">
    <text evidence="5">The sequence shown here is derived from an EMBL/GenBank/DDBJ whole genome shotgun (WGS) entry which is preliminary data.</text>
</comment>
<dbReference type="PANTHER" id="PTHR30480">
    <property type="entry name" value="BETA-HEXOSAMINIDASE-RELATED"/>
    <property type="match status" value="1"/>
</dbReference>
<evidence type="ECO:0000259" key="4">
    <source>
        <dbReference type="Pfam" id="PF00933"/>
    </source>
</evidence>
<dbReference type="EMBL" id="MUTJ01000057">
    <property type="protein sequence ID" value="ONU83973.1"/>
    <property type="molecule type" value="Genomic_DNA"/>
</dbReference>
<dbReference type="AlphaFoldDB" id="A0A1V2W1X6"/>
<dbReference type="GO" id="GO:0005975">
    <property type="term" value="P:carbohydrate metabolic process"/>
    <property type="evidence" value="ECO:0007669"/>
    <property type="project" value="InterPro"/>
</dbReference>
<dbReference type="Proteomes" id="UP000188543">
    <property type="component" value="Unassembled WGS sequence"/>
</dbReference>
<evidence type="ECO:0000256" key="3">
    <source>
        <dbReference type="ARBA" id="ARBA00023295"/>
    </source>
</evidence>
<dbReference type="RefSeq" id="WP_059708506.1">
    <property type="nucleotide sequence ID" value="NZ_CADETK010000030.1"/>
</dbReference>
<dbReference type="InterPro" id="IPR050226">
    <property type="entry name" value="NagZ_Beta-hexosaminidase"/>
</dbReference>
<dbReference type="SUPFAM" id="SSF51445">
    <property type="entry name" value="(Trans)glycosidases"/>
    <property type="match status" value="1"/>
</dbReference>